<protein>
    <submittedName>
        <fullName evidence="2">DUF4062 domain-containing protein</fullName>
    </submittedName>
</protein>
<evidence type="ECO:0000313" key="2">
    <source>
        <dbReference type="EMBL" id="MCD1117150.1"/>
    </source>
</evidence>
<keyword evidence="3" id="KW-1185">Reference proteome</keyword>
<dbReference type="InterPro" id="IPR025139">
    <property type="entry name" value="DUF4062"/>
</dbReference>
<name>A0A9Q3YYW1_9FLAO</name>
<dbReference type="Pfam" id="PF13271">
    <property type="entry name" value="DUF4062"/>
    <property type="match status" value="1"/>
</dbReference>
<evidence type="ECO:0000313" key="3">
    <source>
        <dbReference type="Proteomes" id="UP001108025"/>
    </source>
</evidence>
<organism evidence="2 3">
    <name type="scientific">Chryseobacterium turcicum</name>
    <dbReference type="NCBI Taxonomy" id="2898076"/>
    <lineage>
        <taxon>Bacteria</taxon>
        <taxon>Pseudomonadati</taxon>
        <taxon>Bacteroidota</taxon>
        <taxon>Flavobacteriia</taxon>
        <taxon>Flavobacteriales</taxon>
        <taxon>Weeksellaceae</taxon>
        <taxon>Chryseobacterium group</taxon>
        <taxon>Chryseobacterium</taxon>
    </lineage>
</organism>
<dbReference type="RefSeq" id="WP_230668977.1">
    <property type="nucleotide sequence ID" value="NZ_JAJNAY010000001.1"/>
</dbReference>
<comment type="caution">
    <text evidence="2">The sequence shown here is derived from an EMBL/GenBank/DDBJ whole genome shotgun (WGS) entry which is preliminary data.</text>
</comment>
<dbReference type="Proteomes" id="UP001108025">
    <property type="component" value="Unassembled WGS sequence"/>
</dbReference>
<dbReference type="AlphaFoldDB" id="A0A9Q3YYW1"/>
<sequence>MAKNITKYTIFLGSPGDLEEERFEVENVIKEINLTYGYRDNLVLELLKWETHSAPGITDTYTQDLISKDIGNDYDIFIGMIWQKFGTKTNVANSGTEEEFLNAIKRFENKENIQILFYFKNKPPLRLDDINIEELSKIKKFKEVLKENNVFYSSFNDVDDLKTSLRIHLPKRIDNLKSFQPNYEKGVILKNSESEDFNDNLVLDEDYGVFDYLVEFESLLMISTNSILNINESTKNIGIEFAKKSEEIERLINYPNPNKFQMIDLFKKISKLMDGYSDKVKIENSIFYNNFQNAIDIGLKYINSMEDLDKEHHKQNLESILIATEGLYKNIPFAIQGMSGFQATVKTLPRLQSNLNASKRKLDKQLDELIFNLEGIKNLTGEFINEIKYKLSRLI</sequence>
<dbReference type="EMBL" id="JAJNAY010000001">
    <property type="protein sequence ID" value="MCD1117150.1"/>
    <property type="molecule type" value="Genomic_DNA"/>
</dbReference>
<evidence type="ECO:0000259" key="1">
    <source>
        <dbReference type="Pfam" id="PF13271"/>
    </source>
</evidence>
<proteinExistence type="predicted"/>
<reference evidence="2" key="1">
    <citation type="submission" date="2021-11" db="EMBL/GenBank/DDBJ databases">
        <title>Description of novel Chryseobacterium species.</title>
        <authorList>
            <person name="Saticioglu I.B."/>
            <person name="Ay H."/>
            <person name="Altun S."/>
            <person name="Duman M."/>
        </authorList>
    </citation>
    <scope>NUCLEOTIDE SEQUENCE</scope>
    <source>
        <strain evidence="2">C-17</strain>
    </source>
</reference>
<feature type="domain" description="DUF4062" evidence="1">
    <location>
        <begin position="10"/>
        <end position="103"/>
    </location>
</feature>
<accession>A0A9Q3YYW1</accession>
<gene>
    <name evidence="2" type="ORF">LO744_09790</name>
</gene>